<evidence type="ECO:0000313" key="2">
    <source>
        <dbReference type="Proteomes" id="UP000271925"/>
    </source>
</evidence>
<keyword evidence="2" id="KW-1185">Reference proteome</keyword>
<dbReference type="Pfam" id="PF09234">
    <property type="entry name" value="DUF1963"/>
    <property type="match status" value="1"/>
</dbReference>
<dbReference type="PANTHER" id="PTHR36436">
    <property type="entry name" value="SLL5081 PROTEIN"/>
    <property type="match status" value="1"/>
</dbReference>
<accession>A0A3P1BS70</accession>
<dbReference type="RefSeq" id="WP_124873699.1">
    <property type="nucleotide sequence ID" value="NZ_RQJO01000008.1"/>
</dbReference>
<dbReference type="EMBL" id="RQJO01000008">
    <property type="protein sequence ID" value="RRB03706.1"/>
    <property type="molecule type" value="Genomic_DNA"/>
</dbReference>
<dbReference type="Gene3D" id="2.30.320.10">
    <property type="entry name" value="YwqG-like"/>
    <property type="match status" value="1"/>
</dbReference>
<reference evidence="1 2" key="1">
    <citation type="submission" date="2018-11" db="EMBL/GenBank/DDBJ databases">
        <authorList>
            <person name="Zhou Z."/>
            <person name="Wang G."/>
        </authorList>
    </citation>
    <scope>NUCLEOTIDE SEQUENCE [LARGE SCALE GENOMIC DNA]</scope>
    <source>
        <strain evidence="1 2">KCTC52004</strain>
    </source>
</reference>
<dbReference type="SUPFAM" id="SSF103032">
    <property type="entry name" value="Hypothetical protein YwqG"/>
    <property type="match status" value="1"/>
</dbReference>
<sequence length="266" mass="30502">MFENDNIRNSLIEAGIPSDLAGKIADSYLPCYQIIPLGEEDYSTLGNSRAGGFPDLPPNIEWPIGEDGINLYFVAQINLADLSENVIPFLPKNGILYFFINQWLWQDNKVVYFDGDLSQLKKAEIAHPSEKEHFNLPNGSCRITFQLAPTVNFLLDYFTGKATDNFKLYDYYYPTVQQVVPYLKSKIGGRTQYPPGYEAIEYFNKNDAPDYIVDIFKWHVLLHFETDFGDIDSFYWVDGRTLLYGINEENLKALDFSQVYSGISEE</sequence>
<dbReference type="AlphaFoldDB" id="A0A3P1BS70"/>
<protein>
    <submittedName>
        <fullName evidence="1">DUF1963 domain-containing protein</fullName>
    </submittedName>
</protein>
<dbReference type="InterPro" id="IPR035948">
    <property type="entry name" value="YwqG-like_sf"/>
</dbReference>
<proteinExistence type="predicted"/>
<name>A0A3P1BS70_9BACT</name>
<dbReference type="InterPro" id="IPR015315">
    <property type="entry name" value="DUF1963"/>
</dbReference>
<organism evidence="1 2">
    <name type="scientific">Larkinella rosea</name>
    <dbReference type="NCBI Taxonomy" id="2025312"/>
    <lineage>
        <taxon>Bacteria</taxon>
        <taxon>Pseudomonadati</taxon>
        <taxon>Bacteroidota</taxon>
        <taxon>Cytophagia</taxon>
        <taxon>Cytophagales</taxon>
        <taxon>Spirosomataceae</taxon>
        <taxon>Larkinella</taxon>
    </lineage>
</organism>
<evidence type="ECO:0000313" key="1">
    <source>
        <dbReference type="EMBL" id="RRB03706.1"/>
    </source>
</evidence>
<dbReference type="PANTHER" id="PTHR36436:SF6">
    <property type="entry name" value="SLL5081 PROTEIN"/>
    <property type="match status" value="1"/>
</dbReference>
<dbReference type="Proteomes" id="UP000271925">
    <property type="component" value="Unassembled WGS sequence"/>
</dbReference>
<gene>
    <name evidence="1" type="ORF">EHT25_09200</name>
</gene>
<comment type="caution">
    <text evidence="1">The sequence shown here is derived from an EMBL/GenBank/DDBJ whole genome shotgun (WGS) entry which is preliminary data.</text>
</comment>
<dbReference type="OrthoDB" id="1414356at2"/>